<evidence type="ECO:0000313" key="4">
    <source>
        <dbReference type="Proteomes" id="UP000241690"/>
    </source>
</evidence>
<keyword evidence="2" id="KW-0732">Signal</keyword>
<feature type="chain" id="PRO_5015418588" description="Cation-transporting P-type ATPase C-terminal domain-containing protein" evidence="2">
    <location>
        <begin position="20"/>
        <end position="573"/>
    </location>
</feature>
<evidence type="ECO:0008006" key="5">
    <source>
        <dbReference type="Google" id="ProtNLM"/>
    </source>
</evidence>
<dbReference type="RefSeq" id="XP_024772116.1">
    <property type="nucleotide sequence ID" value="XM_024916199.1"/>
</dbReference>
<feature type="transmembrane region" description="Helical" evidence="1">
    <location>
        <begin position="484"/>
        <end position="507"/>
    </location>
</feature>
<accession>A0A2T4A5U6</accession>
<evidence type="ECO:0000313" key="3">
    <source>
        <dbReference type="EMBL" id="PTB52439.1"/>
    </source>
</evidence>
<name>A0A2T4A5U6_TRIHA</name>
<dbReference type="EMBL" id="KZ679684">
    <property type="protein sequence ID" value="PTB52439.1"/>
    <property type="molecule type" value="Genomic_DNA"/>
</dbReference>
<sequence length="573" mass="64155">MIWVLLMALAASFSNHAWTEGGVDLTTDEALLMSESFPVPNNPKATFDDDTGPGDRLKVAYSSTTITKGCGCDVAFATGMYTKIGHIVSALQGEDLTGKGVEWEPRAAQPESVAKMWSKATMGWLSNFPGLTVGTPLQKKLVQLFLWLLAFAIVCFGGFGWNGNSCAPTEIAIEVFPSRSGLNHLKLSQRPGAEWSHIGEFPFDSEVKKDIDLFFLDTTTQEKQISTKTARATPTDVYILPSSEKIRIPPAELLVLLKAMAQEFDALSNDQIDALPQLPLVVTRGPRIFDTIRRFVLHVQAANIGFVISLLAGLTYKDNTAISVFLSTPVETIRMLPGTGAFSESGLGFETAVPDILNRLPRDVKFTPTLPQINMSTETPANSRLPHSSATASSLPSLCSIWSATGRFRAWLFHHRHLRLWRRQFGPQLQQRLFILVPRRLRYPRNGLHRDDVDLPALLGGTDRFPRPFFDMHQRVRAWGRRPLWGNWFLFFAITVVFFMIFPALYIPRLNAIDFMHTGSDWEWGFVFVAVIAFVVGAEAWKRTKRIYLRRSQGPTSTNGDAVVRVLVLRWFP</sequence>
<dbReference type="InterPro" id="IPR023298">
    <property type="entry name" value="ATPase_P-typ_TM_dom_sf"/>
</dbReference>
<protein>
    <recommendedName>
        <fullName evidence="5">Cation-transporting P-type ATPase C-terminal domain-containing protein</fullName>
    </recommendedName>
</protein>
<proteinExistence type="predicted"/>
<feature type="signal peptide" evidence="2">
    <location>
        <begin position="1"/>
        <end position="19"/>
    </location>
</feature>
<dbReference type="Proteomes" id="UP000241690">
    <property type="component" value="Unassembled WGS sequence"/>
</dbReference>
<dbReference type="Gene3D" id="2.70.150.10">
    <property type="entry name" value="Calcium-transporting ATPase, cytoplasmic transduction domain A"/>
    <property type="match status" value="1"/>
</dbReference>
<dbReference type="STRING" id="983964.A0A2T4A5U6"/>
<dbReference type="SUPFAM" id="SSF81653">
    <property type="entry name" value="Calcium ATPase, transduction domain A"/>
    <property type="match status" value="1"/>
</dbReference>
<evidence type="ECO:0000256" key="1">
    <source>
        <dbReference type="SAM" id="Phobius"/>
    </source>
</evidence>
<keyword evidence="1" id="KW-1133">Transmembrane helix</keyword>
<dbReference type="SUPFAM" id="SSF81665">
    <property type="entry name" value="Calcium ATPase, transmembrane domain M"/>
    <property type="match status" value="2"/>
</dbReference>
<reference evidence="3 4" key="1">
    <citation type="submission" date="2016-07" db="EMBL/GenBank/DDBJ databases">
        <title>Multiple horizontal gene transfer events from other fungi enriched the ability of initially mycotrophic Trichoderma (Ascomycota) to feed on dead plant biomass.</title>
        <authorList>
            <consortium name="DOE Joint Genome Institute"/>
            <person name="Aerts A."/>
            <person name="Atanasova L."/>
            <person name="Chenthamara K."/>
            <person name="Zhang J."/>
            <person name="Grujic M."/>
            <person name="Henrissat B."/>
            <person name="Kuo A."/>
            <person name="Salamov A."/>
            <person name="Lipzen A."/>
            <person name="Labutti K."/>
            <person name="Barry K."/>
            <person name="Miao Y."/>
            <person name="Rahimi M.J."/>
            <person name="Shen Q."/>
            <person name="Grigoriev I.V."/>
            <person name="Kubicek C.P."/>
            <person name="Druzhinina I.S."/>
        </authorList>
    </citation>
    <scope>NUCLEOTIDE SEQUENCE [LARGE SCALE GENOMIC DNA]</scope>
    <source>
        <strain evidence="3 4">CBS 226.95</strain>
    </source>
</reference>
<dbReference type="AlphaFoldDB" id="A0A2T4A5U6"/>
<keyword evidence="1" id="KW-0812">Transmembrane</keyword>
<feature type="transmembrane region" description="Helical" evidence="1">
    <location>
        <begin position="141"/>
        <end position="161"/>
    </location>
</feature>
<organism evidence="3 4">
    <name type="scientific">Trichoderma harzianum CBS 226.95</name>
    <dbReference type="NCBI Taxonomy" id="983964"/>
    <lineage>
        <taxon>Eukaryota</taxon>
        <taxon>Fungi</taxon>
        <taxon>Dikarya</taxon>
        <taxon>Ascomycota</taxon>
        <taxon>Pezizomycotina</taxon>
        <taxon>Sordariomycetes</taxon>
        <taxon>Hypocreomycetidae</taxon>
        <taxon>Hypocreales</taxon>
        <taxon>Hypocreaceae</taxon>
        <taxon>Trichoderma</taxon>
    </lineage>
</organism>
<evidence type="ECO:0000256" key="2">
    <source>
        <dbReference type="SAM" id="SignalP"/>
    </source>
</evidence>
<dbReference type="Gene3D" id="1.20.1110.10">
    <property type="entry name" value="Calcium-transporting ATPase, transmembrane domain"/>
    <property type="match status" value="2"/>
</dbReference>
<dbReference type="GeneID" id="36624768"/>
<dbReference type="InterPro" id="IPR008250">
    <property type="entry name" value="ATPase_P-typ_transduc_dom_A_sf"/>
</dbReference>
<keyword evidence="4" id="KW-1185">Reference proteome</keyword>
<feature type="transmembrane region" description="Helical" evidence="1">
    <location>
        <begin position="522"/>
        <end position="541"/>
    </location>
</feature>
<keyword evidence="1" id="KW-0472">Membrane</keyword>
<gene>
    <name evidence="3" type="ORF">M431DRAFT_484472</name>
</gene>